<dbReference type="InterPro" id="IPR000515">
    <property type="entry name" value="MetI-like"/>
</dbReference>
<keyword evidence="2 7" id="KW-0813">Transport</keyword>
<organism evidence="10 11">
    <name type="scientific">Micromonospora globispora</name>
    <dbReference type="NCBI Taxonomy" id="1450148"/>
    <lineage>
        <taxon>Bacteria</taxon>
        <taxon>Bacillati</taxon>
        <taxon>Actinomycetota</taxon>
        <taxon>Actinomycetes</taxon>
        <taxon>Micromonosporales</taxon>
        <taxon>Micromonosporaceae</taxon>
        <taxon>Micromonospora</taxon>
    </lineage>
</organism>
<feature type="domain" description="ABC transmembrane type-1" evidence="9">
    <location>
        <begin position="150"/>
        <end position="342"/>
    </location>
</feature>
<feature type="region of interest" description="Disordered" evidence="8">
    <location>
        <begin position="1"/>
        <end position="46"/>
    </location>
</feature>
<evidence type="ECO:0000256" key="4">
    <source>
        <dbReference type="ARBA" id="ARBA00022692"/>
    </source>
</evidence>
<evidence type="ECO:0000256" key="5">
    <source>
        <dbReference type="ARBA" id="ARBA00022989"/>
    </source>
</evidence>
<proteinExistence type="inferred from homology"/>
<keyword evidence="6 7" id="KW-0472">Membrane</keyword>
<sequence length="355" mass="37894">MSDPMTRPGVTSPRDGSGLPASDLSAGDRPGVEEKPEGVTRDLGRLGDRKKARLDELARATADKGGVSLVRDAFRRLRRNPVAIVGASIVGIFILVAIFAPLLAPHDPAQRFDELTKNLTVDNIPGASSEFPLGSDPLGRDFLSRLIYGSRQTLFVGVVATLIGLGLGVLIGALAGAFGGWVDNILMRFTDVMLALPALLLAISLVAMASRSSQWTVIFAVAVVNVPIFARLLRGSMLAQRESDHVLAARALGVKGRSIVLRHMLPNAMTAVIVQATLTLSTAILEAASLSFLGLGDPDINRAEWGLMLGVDGQRYFEVRPELAYYPAIAIIVVALGFTLLGEAMREALDPKNRR</sequence>
<dbReference type="PANTHER" id="PTHR43386:SF1">
    <property type="entry name" value="D,D-DIPEPTIDE TRANSPORT SYSTEM PERMEASE PROTEIN DDPC-RELATED"/>
    <property type="match status" value="1"/>
</dbReference>
<dbReference type="PROSITE" id="PS50928">
    <property type="entry name" value="ABC_TM1"/>
    <property type="match status" value="1"/>
</dbReference>
<keyword evidence="3" id="KW-1003">Cell membrane</keyword>
<feature type="compositionally biased region" description="Basic and acidic residues" evidence="8">
    <location>
        <begin position="30"/>
        <end position="46"/>
    </location>
</feature>
<evidence type="ECO:0000256" key="2">
    <source>
        <dbReference type="ARBA" id="ARBA00022448"/>
    </source>
</evidence>
<name>A0A317JVH6_9ACTN</name>
<keyword evidence="5 7" id="KW-1133">Transmembrane helix</keyword>
<dbReference type="AlphaFoldDB" id="A0A317JVH6"/>
<dbReference type="Pfam" id="PF12911">
    <property type="entry name" value="OppC_N"/>
    <property type="match status" value="1"/>
</dbReference>
<feature type="transmembrane region" description="Helical" evidence="7">
    <location>
        <begin position="265"/>
        <end position="285"/>
    </location>
</feature>
<evidence type="ECO:0000256" key="8">
    <source>
        <dbReference type="SAM" id="MobiDB-lite"/>
    </source>
</evidence>
<dbReference type="InterPro" id="IPR025966">
    <property type="entry name" value="OppC_N"/>
</dbReference>
<dbReference type="RefSeq" id="WP_109946860.1">
    <property type="nucleotide sequence ID" value="NZ_QGGF01000282.1"/>
</dbReference>
<feature type="transmembrane region" description="Helical" evidence="7">
    <location>
        <begin position="189"/>
        <end position="209"/>
    </location>
</feature>
<dbReference type="GO" id="GO:0005886">
    <property type="term" value="C:plasma membrane"/>
    <property type="evidence" value="ECO:0007669"/>
    <property type="project" value="UniProtKB-SubCell"/>
</dbReference>
<dbReference type="InterPro" id="IPR050366">
    <property type="entry name" value="BP-dependent_transpt_permease"/>
</dbReference>
<keyword evidence="4 7" id="KW-0812">Transmembrane</keyword>
<dbReference type="SUPFAM" id="SSF161098">
    <property type="entry name" value="MetI-like"/>
    <property type="match status" value="1"/>
</dbReference>
<dbReference type="Gene3D" id="1.10.3720.10">
    <property type="entry name" value="MetI-like"/>
    <property type="match status" value="1"/>
</dbReference>
<feature type="transmembrane region" description="Helical" evidence="7">
    <location>
        <begin position="215"/>
        <end position="233"/>
    </location>
</feature>
<keyword evidence="11" id="KW-1185">Reference proteome</keyword>
<gene>
    <name evidence="10" type="ORF">DLJ46_24070</name>
</gene>
<protein>
    <submittedName>
        <fullName evidence="10">ABC transporter permease</fullName>
    </submittedName>
</protein>
<dbReference type="InterPro" id="IPR035906">
    <property type="entry name" value="MetI-like_sf"/>
</dbReference>
<comment type="caution">
    <text evidence="10">The sequence shown here is derived from an EMBL/GenBank/DDBJ whole genome shotgun (WGS) entry which is preliminary data.</text>
</comment>
<comment type="similarity">
    <text evidence="7">Belongs to the binding-protein-dependent transport system permease family.</text>
</comment>
<evidence type="ECO:0000256" key="1">
    <source>
        <dbReference type="ARBA" id="ARBA00004651"/>
    </source>
</evidence>
<feature type="transmembrane region" description="Helical" evidence="7">
    <location>
        <begin position="154"/>
        <end position="182"/>
    </location>
</feature>
<dbReference type="GO" id="GO:0055085">
    <property type="term" value="P:transmembrane transport"/>
    <property type="evidence" value="ECO:0007669"/>
    <property type="project" value="InterPro"/>
</dbReference>
<dbReference type="EMBL" id="QGSV01000287">
    <property type="protein sequence ID" value="PWU44767.1"/>
    <property type="molecule type" value="Genomic_DNA"/>
</dbReference>
<evidence type="ECO:0000256" key="6">
    <source>
        <dbReference type="ARBA" id="ARBA00023136"/>
    </source>
</evidence>
<dbReference type="PANTHER" id="PTHR43386">
    <property type="entry name" value="OLIGOPEPTIDE TRANSPORT SYSTEM PERMEASE PROTEIN APPC"/>
    <property type="match status" value="1"/>
</dbReference>
<accession>A0A317JVH6</accession>
<evidence type="ECO:0000256" key="3">
    <source>
        <dbReference type="ARBA" id="ARBA00022475"/>
    </source>
</evidence>
<dbReference type="Proteomes" id="UP000245683">
    <property type="component" value="Unassembled WGS sequence"/>
</dbReference>
<evidence type="ECO:0000256" key="7">
    <source>
        <dbReference type="RuleBase" id="RU363032"/>
    </source>
</evidence>
<comment type="subcellular location">
    <subcellularLocation>
        <location evidence="1 7">Cell membrane</location>
        <topology evidence="1 7">Multi-pass membrane protein</topology>
    </subcellularLocation>
</comment>
<evidence type="ECO:0000313" key="11">
    <source>
        <dbReference type="Proteomes" id="UP000245683"/>
    </source>
</evidence>
<dbReference type="OrthoDB" id="9812701at2"/>
<evidence type="ECO:0000313" key="10">
    <source>
        <dbReference type="EMBL" id="PWU44767.1"/>
    </source>
</evidence>
<evidence type="ECO:0000259" key="9">
    <source>
        <dbReference type="PROSITE" id="PS50928"/>
    </source>
</evidence>
<reference evidence="11" key="1">
    <citation type="submission" date="2018-05" db="EMBL/GenBank/DDBJ databases">
        <title>Micromonospora globispora sp. nov. and Micromonospora rugosa sp. nov., isolated from marine sediment.</title>
        <authorList>
            <person name="Carro L."/>
            <person name="Aysel V."/>
            <person name="Cetin D."/>
            <person name="Igual J.M."/>
            <person name="Klenk H.-P."/>
            <person name="Trujillo M.E."/>
            <person name="Sahin N."/>
        </authorList>
    </citation>
    <scope>NUCLEOTIDE SEQUENCE [LARGE SCALE GENOMIC DNA]</scope>
    <source>
        <strain evidence="11">S2904</strain>
    </source>
</reference>
<dbReference type="CDD" id="cd06261">
    <property type="entry name" value="TM_PBP2"/>
    <property type="match status" value="1"/>
</dbReference>
<feature type="transmembrane region" description="Helical" evidence="7">
    <location>
        <begin position="324"/>
        <end position="345"/>
    </location>
</feature>
<dbReference type="Pfam" id="PF00528">
    <property type="entry name" value="BPD_transp_1"/>
    <property type="match status" value="1"/>
</dbReference>
<feature type="transmembrane region" description="Helical" evidence="7">
    <location>
        <begin position="81"/>
        <end position="104"/>
    </location>
</feature>